<protein>
    <submittedName>
        <fullName evidence="1">Uncharacterized protein</fullName>
    </submittedName>
</protein>
<dbReference type="AlphaFoldDB" id="A0A8T0I6V6"/>
<evidence type="ECO:0000313" key="1">
    <source>
        <dbReference type="EMBL" id="KAG0578725.1"/>
    </source>
</evidence>
<sequence>MWDGYDTKPPLPCALSQLMNDSEVRVITSCDTSHGPVLVSAFAQAESLWDGYTKSPSIVVVCEEGGVMG</sequence>
<dbReference type="EMBL" id="CM026424">
    <property type="protein sequence ID" value="KAG0578725.1"/>
    <property type="molecule type" value="Genomic_DNA"/>
</dbReference>
<name>A0A8T0I6V6_CERPU</name>
<reference evidence="1" key="1">
    <citation type="submission" date="2020-06" db="EMBL/GenBank/DDBJ databases">
        <title>WGS assembly of Ceratodon purpureus strain R40.</title>
        <authorList>
            <person name="Carey S.B."/>
            <person name="Jenkins J."/>
            <person name="Shu S."/>
            <person name="Lovell J.T."/>
            <person name="Sreedasyam A."/>
            <person name="Maumus F."/>
            <person name="Tiley G.P."/>
            <person name="Fernandez-Pozo N."/>
            <person name="Barry K."/>
            <person name="Chen C."/>
            <person name="Wang M."/>
            <person name="Lipzen A."/>
            <person name="Daum C."/>
            <person name="Saski C.A."/>
            <person name="Payton A.C."/>
            <person name="Mcbreen J.C."/>
            <person name="Conrad R.E."/>
            <person name="Kollar L.M."/>
            <person name="Olsson S."/>
            <person name="Huttunen S."/>
            <person name="Landis J.B."/>
            <person name="Wickett N.J."/>
            <person name="Johnson M.G."/>
            <person name="Rensing S.A."/>
            <person name="Grimwood J."/>
            <person name="Schmutz J."/>
            <person name="Mcdaniel S.F."/>
        </authorList>
    </citation>
    <scope>NUCLEOTIDE SEQUENCE</scope>
    <source>
        <strain evidence="1">R40</strain>
    </source>
</reference>
<dbReference type="Proteomes" id="UP000822688">
    <property type="component" value="Chromosome 4"/>
</dbReference>
<organism evidence="1 2">
    <name type="scientific">Ceratodon purpureus</name>
    <name type="common">Fire moss</name>
    <name type="synonym">Dicranum purpureum</name>
    <dbReference type="NCBI Taxonomy" id="3225"/>
    <lineage>
        <taxon>Eukaryota</taxon>
        <taxon>Viridiplantae</taxon>
        <taxon>Streptophyta</taxon>
        <taxon>Embryophyta</taxon>
        <taxon>Bryophyta</taxon>
        <taxon>Bryophytina</taxon>
        <taxon>Bryopsida</taxon>
        <taxon>Dicranidae</taxon>
        <taxon>Pseudoditrichales</taxon>
        <taxon>Ditrichaceae</taxon>
        <taxon>Ceratodon</taxon>
    </lineage>
</organism>
<proteinExistence type="predicted"/>
<evidence type="ECO:0000313" key="2">
    <source>
        <dbReference type="Proteomes" id="UP000822688"/>
    </source>
</evidence>
<gene>
    <name evidence="1" type="ORF">KC19_4G045300</name>
</gene>
<accession>A0A8T0I6V6</accession>
<keyword evidence="2" id="KW-1185">Reference proteome</keyword>
<comment type="caution">
    <text evidence="1">The sequence shown here is derived from an EMBL/GenBank/DDBJ whole genome shotgun (WGS) entry which is preliminary data.</text>
</comment>